<dbReference type="SUPFAM" id="SSF52777">
    <property type="entry name" value="CoA-dependent acyltransferases"/>
    <property type="match status" value="2"/>
</dbReference>
<dbReference type="Gene3D" id="3.30.559.10">
    <property type="entry name" value="Chloramphenicol acetyltransferase-like domain"/>
    <property type="match status" value="1"/>
</dbReference>
<sequence length="562" mass="60835">MARACCPELRISRHLPRPLTPSTTARLAGSPSAEAATQRGADWRANEEDDKRHRPHATSDHNHQSSTSSPRPRSKFRNTLAARAAASAVALPFSLDGPRKRQRGRRARRRGRVAHPPPGGTEYSWCRAVPGGTGTTLLALRFARGADAAAAALRSLQNAHPVLRARIRTTPSGPTLAFPPAPPPPPPPLPLEPLPAPESAADFRALLEHELNHNPWADPASSDDAPVLFATLYELPPAAGGAALFVRIHTAACDRSAANALARELVALLGGGEQGERVPEDAAAEAALEQRIPQRDTWKPFWARGLDMVGYSINGLRTSTLPFVETGTERSTQMLRLGLGHDETARLLDACKENGVRLCSAMAAATMLAARQLKPLESGQQETYSVVTLINCRKFLEPALDDHNVGFFYSAITNTHSIHGEEGLWELAKRCHDSYTNAKAGKKHLTDISDLNFLMCRAIENPQLTTAGALRTALVSVFEEPVAADVAELQSKAGVEDCVCCATVHGIGPSIGVFDSIRDGRLDCACMYPSPLHSRKQIQEIFDKVKQILLRHASDENFEDCT</sequence>
<feature type="region of interest" description="Disordered" evidence="3">
    <location>
        <begin position="92"/>
        <end position="119"/>
    </location>
</feature>
<dbReference type="EMBL" id="CM029045">
    <property type="protein sequence ID" value="KAG2602119.1"/>
    <property type="molecule type" value="Genomic_DNA"/>
</dbReference>
<gene>
    <name evidence="5" type="ORF">PVAP13_5KG656100</name>
</gene>
<comment type="caution">
    <text evidence="5">The sequence shown here is derived from an EMBL/GenBank/DDBJ whole genome shotgun (WGS) entry which is preliminary data.</text>
</comment>
<keyword evidence="2" id="KW-0012">Acyltransferase</keyword>
<name>A0A8T0T1C7_PANVG</name>
<dbReference type="InterPro" id="IPR023213">
    <property type="entry name" value="CAT-like_dom_sf"/>
</dbReference>
<dbReference type="AlphaFoldDB" id="A0A8T0T1C7"/>
<evidence type="ECO:0000256" key="2">
    <source>
        <dbReference type="ARBA" id="ARBA00023315"/>
    </source>
</evidence>
<keyword evidence="6" id="KW-1185">Reference proteome</keyword>
<reference evidence="5" key="1">
    <citation type="submission" date="2020-05" db="EMBL/GenBank/DDBJ databases">
        <title>WGS assembly of Panicum virgatum.</title>
        <authorList>
            <person name="Lovell J.T."/>
            <person name="Jenkins J."/>
            <person name="Shu S."/>
            <person name="Juenger T.E."/>
            <person name="Schmutz J."/>
        </authorList>
    </citation>
    <scope>NUCLEOTIDE SEQUENCE</scope>
    <source>
        <strain evidence="5">AP13</strain>
    </source>
</reference>
<evidence type="ECO:0000256" key="3">
    <source>
        <dbReference type="SAM" id="MobiDB-lite"/>
    </source>
</evidence>
<dbReference type="PANTHER" id="PTHR34375">
    <property type="entry name" value="GATA ZINC FINGER PROTEIN-RELATED"/>
    <property type="match status" value="1"/>
</dbReference>
<accession>A0A8T0T1C7</accession>
<feature type="domain" description="Phthiocerol/phthiodiolone dimycocerosyl transferase C-terminal" evidence="4">
    <location>
        <begin position="331"/>
        <end position="433"/>
    </location>
</feature>
<feature type="region of interest" description="Disordered" evidence="3">
    <location>
        <begin position="171"/>
        <end position="191"/>
    </location>
</feature>
<feature type="compositionally biased region" description="Basic and acidic residues" evidence="3">
    <location>
        <begin position="41"/>
        <end position="63"/>
    </location>
</feature>
<feature type="compositionally biased region" description="Basic residues" evidence="3">
    <location>
        <begin position="100"/>
        <end position="113"/>
    </location>
</feature>
<dbReference type="GO" id="GO:0016747">
    <property type="term" value="F:acyltransferase activity, transferring groups other than amino-acyl groups"/>
    <property type="evidence" value="ECO:0007669"/>
    <property type="project" value="UniProtKB-ARBA"/>
</dbReference>
<feature type="region of interest" description="Disordered" evidence="3">
    <location>
        <begin position="14"/>
        <end position="75"/>
    </location>
</feature>
<dbReference type="Pfam" id="PF16911">
    <property type="entry name" value="PapA_C"/>
    <property type="match status" value="1"/>
</dbReference>
<protein>
    <recommendedName>
        <fullName evidence="4">Phthiocerol/phthiodiolone dimycocerosyl transferase C-terminal domain-containing protein</fullName>
    </recommendedName>
</protein>
<evidence type="ECO:0000313" key="6">
    <source>
        <dbReference type="Proteomes" id="UP000823388"/>
    </source>
</evidence>
<evidence type="ECO:0000259" key="4">
    <source>
        <dbReference type="Pfam" id="PF16911"/>
    </source>
</evidence>
<keyword evidence="1" id="KW-0808">Transferase</keyword>
<evidence type="ECO:0000256" key="1">
    <source>
        <dbReference type="ARBA" id="ARBA00022679"/>
    </source>
</evidence>
<dbReference type="InterPro" id="IPR031641">
    <property type="entry name" value="PapA_C"/>
</dbReference>
<feature type="compositionally biased region" description="Pro residues" evidence="3">
    <location>
        <begin position="177"/>
        <end position="191"/>
    </location>
</feature>
<organism evidence="5 6">
    <name type="scientific">Panicum virgatum</name>
    <name type="common">Blackwell switchgrass</name>
    <dbReference type="NCBI Taxonomy" id="38727"/>
    <lineage>
        <taxon>Eukaryota</taxon>
        <taxon>Viridiplantae</taxon>
        <taxon>Streptophyta</taxon>
        <taxon>Embryophyta</taxon>
        <taxon>Tracheophyta</taxon>
        <taxon>Spermatophyta</taxon>
        <taxon>Magnoliopsida</taxon>
        <taxon>Liliopsida</taxon>
        <taxon>Poales</taxon>
        <taxon>Poaceae</taxon>
        <taxon>PACMAD clade</taxon>
        <taxon>Panicoideae</taxon>
        <taxon>Panicodae</taxon>
        <taxon>Paniceae</taxon>
        <taxon>Panicinae</taxon>
        <taxon>Panicum</taxon>
        <taxon>Panicum sect. Hiantes</taxon>
    </lineage>
</organism>
<evidence type="ECO:0000313" key="5">
    <source>
        <dbReference type="EMBL" id="KAG2602119.1"/>
    </source>
</evidence>
<dbReference type="Gene3D" id="3.30.559.30">
    <property type="entry name" value="Nonribosomal peptide synthetase, condensation domain"/>
    <property type="match status" value="1"/>
</dbReference>
<dbReference type="PANTHER" id="PTHR34375:SF2">
    <property type="entry name" value="GATA ZINC FINGER PROTEIN"/>
    <property type="match status" value="1"/>
</dbReference>
<dbReference type="Proteomes" id="UP000823388">
    <property type="component" value="Chromosome 5K"/>
</dbReference>
<proteinExistence type="predicted"/>